<keyword evidence="5" id="KW-1185">Reference proteome</keyword>
<dbReference type="RefSeq" id="WP_358356374.1">
    <property type="nucleotide sequence ID" value="NZ_JBEZFP010000056.1"/>
</dbReference>
<dbReference type="CDD" id="cd06577">
    <property type="entry name" value="PASTA_pknB"/>
    <property type="match status" value="1"/>
</dbReference>
<comment type="caution">
    <text evidence="4">The sequence shown here is derived from an EMBL/GenBank/DDBJ whole genome shotgun (WGS) entry which is preliminary data.</text>
</comment>
<dbReference type="Pfam" id="PF03793">
    <property type="entry name" value="PASTA"/>
    <property type="match status" value="1"/>
</dbReference>
<feature type="transmembrane region" description="Helical" evidence="2">
    <location>
        <begin position="197"/>
        <end position="218"/>
    </location>
</feature>
<keyword evidence="2" id="KW-1133">Transmembrane helix</keyword>
<feature type="region of interest" description="Disordered" evidence="1">
    <location>
        <begin position="217"/>
        <end position="399"/>
    </location>
</feature>
<feature type="compositionally biased region" description="Low complexity" evidence="1">
    <location>
        <begin position="232"/>
        <end position="251"/>
    </location>
</feature>
<dbReference type="Proteomes" id="UP001551482">
    <property type="component" value="Unassembled WGS sequence"/>
</dbReference>
<keyword evidence="2" id="KW-0472">Membrane</keyword>
<name>A0ABV3DK28_9ACTN</name>
<dbReference type="Gene3D" id="3.30.10.20">
    <property type="match status" value="1"/>
</dbReference>
<feature type="compositionally biased region" description="Low complexity" evidence="1">
    <location>
        <begin position="298"/>
        <end position="314"/>
    </location>
</feature>
<dbReference type="PRINTS" id="PR01217">
    <property type="entry name" value="PRICHEXTENSN"/>
</dbReference>
<feature type="compositionally biased region" description="Pro residues" evidence="1">
    <location>
        <begin position="286"/>
        <end position="297"/>
    </location>
</feature>
<sequence>MVHCILCGTGNDLAAQYCAGLGCGADLAAQRDGDTSLAVQVDCEPAEVEARPGDTVAATLTLRNAGSIADKYVLELRRDIGDRITVERHGKPGDVLAGELCVWTVRYTVPPDWNPAAHLVGAGGLFDGTGPDPTAYGAPLDDAIVVPLRVVSTLDRGVAAGATLTVRPLSGTPEPDEFPSPRAARARRNQARRTQMAAAGAVAAVAVVVALIVGMASAGSGGGGKKDPTRKAGATSTAPSATGSGGDSPAPMETVPTEIPSSDAPTSTTPTATRTPSATRTTRPPSSRPPTTVPGPGVPTVAPPTATRPTATNEPPAPPPNVVGETWRSARSTLARAGFDAERSGASDPECLDGQSAGTCTVSSQSPPDAGKTVTLTLKAPPPPSSSPPASPSTEPVRG</sequence>
<organism evidence="4 5">
    <name type="scientific">Streptodolium elevatio</name>
    <dbReference type="NCBI Taxonomy" id="3157996"/>
    <lineage>
        <taxon>Bacteria</taxon>
        <taxon>Bacillati</taxon>
        <taxon>Actinomycetota</taxon>
        <taxon>Actinomycetes</taxon>
        <taxon>Kitasatosporales</taxon>
        <taxon>Streptomycetaceae</taxon>
        <taxon>Streptodolium</taxon>
    </lineage>
</organism>
<feature type="compositionally biased region" description="Pro residues" evidence="1">
    <location>
        <begin position="380"/>
        <end position="391"/>
    </location>
</feature>
<evidence type="ECO:0000259" key="3">
    <source>
        <dbReference type="PROSITE" id="PS51178"/>
    </source>
</evidence>
<keyword evidence="2" id="KW-0812">Transmembrane</keyword>
<proteinExistence type="predicted"/>
<feature type="domain" description="PASTA" evidence="3">
    <location>
        <begin position="313"/>
        <end position="380"/>
    </location>
</feature>
<gene>
    <name evidence="4" type="ORF">AB0C36_21665</name>
</gene>
<protein>
    <submittedName>
        <fullName evidence="4">PASTA domain-containing protein</fullName>
    </submittedName>
</protein>
<evidence type="ECO:0000256" key="2">
    <source>
        <dbReference type="SAM" id="Phobius"/>
    </source>
</evidence>
<evidence type="ECO:0000256" key="1">
    <source>
        <dbReference type="SAM" id="MobiDB-lite"/>
    </source>
</evidence>
<reference evidence="4 5" key="1">
    <citation type="submission" date="2024-06" db="EMBL/GenBank/DDBJ databases">
        <title>The Natural Products Discovery Center: Release of the First 8490 Sequenced Strains for Exploring Actinobacteria Biosynthetic Diversity.</title>
        <authorList>
            <person name="Kalkreuter E."/>
            <person name="Kautsar S.A."/>
            <person name="Yang D."/>
            <person name="Bader C.D."/>
            <person name="Teijaro C.N."/>
            <person name="Fluegel L."/>
            <person name="Davis C.M."/>
            <person name="Simpson J.R."/>
            <person name="Lauterbach L."/>
            <person name="Steele A.D."/>
            <person name="Gui C."/>
            <person name="Meng S."/>
            <person name="Li G."/>
            <person name="Viehrig K."/>
            <person name="Ye F."/>
            <person name="Su P."/>
            <person name="Kiefer A.F."/>
            <person name="Nichols A."/>
            <person name="Cepeda A.J."/>
            <person name="Yan W."/>
            <person name="Fan B."/>
            <person name="Jiang Y."/>
            <person name="Adhikari A."/>
            <person name="Zheng C.-J."/>
            <person name="Schuster L."/>
            <person name="Cowan T.M."/>
            <person name="Smanski M.J."/>
            <person name="Chevrette M.G."/>
            <person name="De Carvalho L.P.S."/>
            <person name="Shen B."/>
        </authorList>
    </citation>
    <scope>NUCLEOTIDE SEQUENCE [LARGE SCALE GENOMIC DNA]</scope>
    <source>
        <strain evidence="4 5">NPDC048946</strain>
    </source>
</reference>
<accession>A0ABV3DK28</accession>
<feature type="compositionally biased region" description="Polar residues" evidence="1">
    <location>
        <begin position="356"/>
        <end position="367"/>
    </location>
</feature>
<dbReference type="EMBL" id="JBEZFP010000056">
    <property type="protein sequence ID" value="MEU8136109.1"/>
    <property type="molecule type" value="Genomic_DNA"/>
</dbReference>
<evidence type="ECO:0000313" key="4">
    <source>
        <dbReference type="EMBL" id="MEU8136109.1"/>
    </source>
</evidence>
<dbReference type="PROSITE" id="PS51178">
    <property type="entry name" value="PASTA"/>
    <property type="match status" value="1"/>
</dbReference>
<feature type="region of interest" description="Disordered" evidence="1">
    <location>
        <begin position="166"/>
        <end position="191"/>
    </location>
</feature>
<evidence type="ECO:0000313" key="5">
    <source>
        <dbReference type="Proteomes" id="UP001551482"/>
    </source>
</evidence>
<feature type="compositionally biased region" description="Low complexity" evidence="1">
    <location>
        <begin position="264"/>
        <end position="285"/>
    </location>
</feature>
<dbReference type="InterPro" id="IPR005543">
    <property type="entry name" value="PASTA_dom"/>
</dbReference>